<comment type="subcellular location">
    <subcellularLocation>
        <location evidence="5">Cytoplasm</location>
    </subcellularLocation>
</comment>
<dbReference type="PANTHER" id="PTHR33603:SF1">
    <property type="entry name" value="RIBOSOMAL RNA LARGE SUBUNIT METHYLTRANSFERASE H"/>
    <property type="match status" value="1"/>
</dbReference>
<keyword evidence="2 5" id="KW-0808">Transferase</keyword>
<dbReference type="STRING" id="320497.A0U93_09300"/>
<dbReference type="Proteomes" id="UP000188604">
    <property type="component" value="Chromosome"/>
</dbReference>
<evidence type="ECO:0000256" key="2">
    <source>
        <dbReference type="ARBA" id="ARBA00022679"/>
    </source>
</evidence>
<keyword evidence="3 5" id="KW-0949">S-adenosyl-L-methionine</keyword>
<dbReference type="EC" id="2.1.1.177" evidence="5"/>
<evidence type="ECO:0000256" key="3">
    <source>
        <dbReference type="ARBA" id="ARBA00022691"/>
    </source>
</evidence>
<dbReference type="CDD" id="cd18081">
    <property type="entry name" value="RlmH-like"/>
    <property type="match status" value="1"/>
</dbReference>
<dbReference type="KEGG" id="nch:A0U93_09300"/>
<reference evidence="6 7" key="1">
    <citation type="submission" date="2016-03" db="EMBL/GenBank/DDBJ databases">
        <title>Acetic acid bacteria sequencing.</title>
        <authorList>
            <person name="Brandt J."/>
            <person name="Jakob F."/>
            <person name="Vogel R.F."/>
        </authorList>
    </citation>
    <scope>NUCLEOTIDE SEQUENCE [LARGE SCALE GENOMIC DNA]</scope>
    <source>
        <strain evidence="6 7">NBRC 101099</strain>
    </source>
</reference>
<comment type="function">
    <text evidence="5">Specifically methylates the pseudouridine at position 1915 (m3Psi1915) in 23S rRNA.</text>
</comment>
<feature type="binding site" evidence="5">
    <location>
        <position position="57"/>
    </location>
    <ligand>
        <name>S-adenosyl-L-methionine</name>
        <dbReference type="ChEBI" id="CHEBI:59789"/>
    </ligand>
</feature>
<evidence type="ECO:0000256" key="5">
    <source>
        <dbReference type="HAMAP-Rule" id="MF_00658"/>
    </source>
</evidence>
<keyword evidence="5" id="KW-0963">Cytoplasm</keyword>
<organism evidence="6 7">
    <name type="scientific">Neoasaia chiangmaiensis</name>
    <dbReference type="NCBI Taxonomy" id="320497"/>
    <lineage>
        <taxon>Bacteria</taxon>
        <taxon>Pseudomonadati</taxon>
        <taxon>Pseudomonadota</taxon>
        <taxon>Alphaproteobacteria</taxon>
        <taxon>Acetobacterales</taxon>
        <taxon>Acetobacteraceae</taxon>
        <taxon>Neoasaia</taxon>
    </lineage>
</organism>
<dbReference type="Pfam" id="PF02590">
    <property type="entry name" value="SPOUT_MTase"/>
    <property type="match status" value="1"/>
</dbReference>
<feature type="binding site" evidence="5">
    <location>
        <position position="88"/>
    </location>
    <ligand>
        <name>S-adenosyl-L-methionine</name>
        <dbReference type="ChEBI" id="CHEBI:59789"/>
    </ligand>
</feature>
<dbReference type="InterPro" id="IPR003742">
    <property type="entry name" value="RlmH-like"/>
</dbReference>
<keyword evidence="5" id="KW-0698">rRNA processing</keyword>
<dbReference type="InterPro" id="IPR029026">
    <property type="entry name" value="tRNA_m1G_MTases_N"/>
</dbReference>
<keyword evidence="1 5" id="KW-0489">Methyltransferase</keyword>
<dbReference type="Gene3D" id="3.40.1280.10">
    <property type="match status" value="1"/>
</dbReference>
<dbReference type="GO" id="GO:0005737">
    <property type="term" value="C:cytoplasm"/>
    <property type="evidence" value="ECO:0007669"/>
    <property type="project" value="UniProtKB-SubCell"/>
</dbReference>
<comment type="catalytic activity">
    <reaction evidence="5">
        <text>pseudouridine(1915) in 23S rRNA + S-adenosyl-L-methionine = N(3)-methylpseudouridine(1915) in 23S rRNA + S-adenosyl-L-homocysteine + H(+)</text>
        <dbReference type="Rhea" id="RHEA:42752"/>
        <dbReference type="Rhea" id="RHEA-COMP:10221"/>
        <dbReference type="Rhea" id="RHEA-COMP:10222"/>
        <dbReference type="ChEBI" id="CHEBI:15378"/>
        <dbReference type="ChEBI" id="CHEBI:57856"/>
        <dbReference type="ChEBI" id="CHEBI:59789"/>
        <dbReference type="ChEBI" id="CHEBI:65314"/>
        <dbReference type="ChEBI" id="CHEBI:74486"/>
        <dbReference type="EC" id="2.1.1.177"/>
    </reaction>
</comment>
<gene>
    <name evidence="5" type="primary">rlmH</name>
    <name evidence="6" type="ORF">A0U93_09300</name>
</gene>
<accession>A0A1U9KUC3</accession>
<dbReference type="PANTHER" id="PTHR33603">
    <property type="entry name" value="METHYLTRANSFERASE"/>
    <property type="match status" value="1"/>
</dbReference>
<dbReference type="SUPFAM" id="SSF75217">
    <property type="entry name" value="alpha/beta knot"/>
    <property type="match status" value="1"/>
</dbReference>
<keyword evidence="7" id="KW-1185">Reference proteome</keyword>
<evidence type="ECO:0000256" key="1">
    <source>
        <dbReference type="ARBA" id="ARBA00022603"/>
    </source>
</evidence>
<feature type="binding site" evidence="5">
    <location>
        <begin position="107"/>
        <end position="112"/>
    </location>
    <ligand>
        <name>S-adenosyl-L-methionine</name>
        <dbReference type="ChEBI" id="CHEBI:59789"/>
    </ligand>
</feature>
<name>A0A1U9KUC3_9PROT</name>
<dbReference type="PIRSF" id="PIRSF004505">
    <property type="entry name" value="MT_bac"/>
    <property type="match status" value="1"/>
</dbReference>
<comment type="similarity">
    <text evidence="4 5">Belongs to the RNA methyltransferase RlmH family.</text>
</comment>
<protein>
    <recommendedName>
        <fullName evidence="5">Ribosomal RNA large subunit methyltransferase H</fullName>
        <ecNumber evidence="5">2.1.1.177</ecNumber>
    </recommendedName>
    <alternativeName>
        <fullName evidence="5">23S rRNA (pseudouridine1915-N3)-methyltransferase</fullName>
    </alternativeName>
    <alternativeName>
        <fullName evidence="5">23S rRNA m3Psi1915 methyltransferase</fullName>
    </alternativeName>
    <alternativeName>
        <fullName evidence="5">rRNA (pseudouridine-N3-)-methyltransferase RlmH</fullName>
    </alternativeName>
</protein>
<dbReference type="AlphaFoldDB" id="A0A1U9KUC3"/>
<dbReference type="InterPro" id="IPR029028">
    <property type="entry name" value="Alpha/beta_knot_MTases"/>
</dbReference>
<evidence type="ECO:0000256" key="4">
    <source>
        <dbReference type="ARBA" id="ARBA00038303"/>
    </source>
</evidence>
<dbReference type="HAMAP" id="MF_00658">
    <property type="entry name" value="23SrRNA_methyltr_H"/>
    <property type="match status" value="1"/>
</dbReference>
<proteinExistence type="inferred from homology"/>
<dbReference type="EMBL" id="CP014691">
    <property type="protein sequence ID" value="AQS89421.1"/>
    <property type="molecule type" value="Genomic_DNA"/>
</dbReference>
<sequence>MKAGPERDLLDRYAARLRPRLDVTEIAETRGSALEIRRRDAASLLGACPDNALVVALDEGGATPDSLEFAGMMVRWRETGRPLCFLIGGAEGLESSVIDRADATLSFGRMTWPHMLVRGLLAEQLYRAQAINTGHPYHRAARPRD</sequence>
<dbReference type="GO" id="GO:0070038">
    <property type="term" value="F:rRNA (pseudouridine-N3-)-methyltransferase activity"/>
    <property type="evidence" value="ECO:0007669"/>
    <property type="project" value="UniProtKB-UniRule"/>
</dbReference>
<comment type="subunit">
    <text evidence="5">Homodimer.</text>
</comment>
<evidence type="ECO:0000313" key="6">
    <source>
        <dbReference type="EMBL" id="AQS89421.1"/>
    </source>
</evidence>
<evidence type="ECO:0000313" key="7">
    <source>
        <dbReference type="Proteomes" id="UP000188604"/>
    </source>
</evidence>